<gene>
    <name evidence="1" type="ORF">FHS31_000065</name>
</gene>
<evidence type="ECO:0000313" key="2">
    <source>
        <dbReference type="Proteomes" id="UP000727456"/>
    </source>
</evidence>
<evidence type="ECO:0008006" key="3">
    <source>
        <dbReference type="Google" id="ProtNLM"/>
    </source>
</evidence>
<dbReference type="Proteomes" id="UP000727456">
    <property type="component" value="Unassembled WGS sequence"/>
</dbReference>
<keyword evidence="2" id="KW-1185">Reference proteome</keyword>
<proteinExistence type="predicted"/>
<dbReference type="EMBL" id="JAAOZC010000001">
    <property type="protein sequence ID" value="NIJ06483.1"/>
    <property type="molecule type" value="Genomic_DNA"/>
</dbReference>
<reference evidence="1 2" key="1">
    <citation type="submission" date="2020-03" db="EMBL/GenBank/DDBJ databases">
        <title>Genomic Encyclopedia of Type Strains, Phase III (KMG-III): the genomes of soil and plant-associated and newly described type strains.</title>
        <authorList>
            <person name="Whitman W."/>
        </authorList>
    </citation>
    <scope>NUCLEOTIDE SEQUENCE [LARGE SCALE GENOMIC DNA]</scope>
    <source>
        <strain evidence="1 2">CECT 8804</strain>
    </source>
</reference>
<organism evidence="1 2">
    <name type="scientific">Sphingomonas vulcanisoli</name>
    <dbReference type="NCBI Taxonomy" id="1658060"/>
    <lineage>
        <taxon>Bacteria</taxon>
        <taxon>Pseudomonadati</taxon>
        <taxon>Pseudomonadota</taxon>
        <taxon>Alphaproteobacteria</taxon>
        <taxon>Sphingomonadales</taxon>
        <taxon>Sphingomonadaceae</taxon>
        <taxon>Sphingomonas</taxon>
    </lineage>
</organism>
<evidence type="ECO:0000313" key="1">
    <source>
        <dbReference type="EMBL" id="NIJ06483.1"/>
    </source>
</evidence>
<sequence>MTDSDFALGECADMIREATARCSVAEAFMAPIRDVLGLAFAATLNAPMPERAQVGVFRI</sequence>
<protein>
    <recommendedName>
        <fullName evidence="3">DUF4089 domain-containing protein</fullName>
    </recommendedName>
</protein>
<dbReference type="RefSeq" id="WP_167070887.1">
    <property type="nucleotide sequence ID" value="NZ_JAAOZC010000001.1"/>
</dbReference>
<accession>A0ABX0TN02</accession>
<name>A0ABX0TN02_9SPHN</name>
<comment type="caution">
    <text evidence="1">The sequence shown here is derived from an EMBL/GenBank/DDBJ whole genome shotgun (WGS) entry which is preliminary data.</text>
</comment>